<organism evidence="7 8">
    <name type="scientific">Corynebacterium glucuronolyticum</name>
    <dbReference type="NCBI Taxonomy" id="39791"/>
    <lineage>
        <taxon>Bacteria</taxon>
        <taxon>Bacillati</taxon>
        <taxon>Actinomycetota</taxon>
        <taxon>Actinomycetes</taxon>
        <taxon>Mycobacteriales</taxon>
        <taxon>Corynebacteriaceae</taxon>
        <taxon>Corynebacterium</taxon>
    </lineage>
</organism>
<evidence type="ECO:0000259" key="6">
    <source>
        <dbReference type="PROSITE" id="PS51352"/>
    </source>
</evidence>
<evidence type="ECO:0000256" key="2">
    <source>
        <dbReference type="ARBA" id="ARBA00022729"/>
    </source>
</evidence>
<dbReference type="InterPro" id="IPR012336">
    <property type="entry name" value="Thioredoxin-like_fold"/>
</dbReference>
<dbReference type="OrthoDB" id="117402at2"/>
<evidence type="ECO:0000256" key="1">
    <source>
        <dbReference type="ARBA" id="ARBA00005791"/>
    </source>
</evidence>
<dbReference type="Pfam" id="PF13462">
    <property type="entry name" value="Thioredoxin_4"/>
    <property type="match status" value="1"/>
</dbReference>
<proteinExistence type="inferred from homology"/>
<name>A0A7T4JV73_9CORY</name>
<keyword evidence="3" id="KW-0560">Oxidoreductase</keyword>
<evidence type="ECO:0000256" key="3">
    <source>
        <dbReference type="ARBA" id="ARBA00023002"/>
    </source>
</evidence>
<evidence type="ECO:0000313" key="7">
    <source>
        <dbReference type="EMBL" id="QQB46560.1"/>
    </source>
</evidence>
<keyword evidence="5" id="KW-0676">Redox-active center</keyword>
<dbReference type="AlphaFoldDB" id="A0A7T4JV73"/>
<dbReference type="PANTHER" id="PTHR13887:SF14">
    <property type="entry name" value="DISULFIDE BOND FORMATION PROTEIN D"/>
    <property type="match status" value="1"/>
</dbReference>
<dbReference type="PROSITE" id="PS51352">
    <property type="entry name" value="THIOREDOXIN_2"/>
    <property type="match status" value="1"/>
</dbReference>
<protein>
    <submittedName>
        <fullName evidence="7">Thioredoxin domain-containing protein</fullName>
    </submittedName>
</protein>
<reference evidence="7 8" key="1">
    <citation type="submission" date="2020-12" db="EMBL/GenBank/DDBJ databases">
        <title>FDA dAtabase for Regulatory Grade micrObial Sequences (FDA-ARGOS): Supporting development and validation of Infectious Disease Dx tests.</title>
        <authorList>
            <person name="Sproer C."/>
            <person name="Gronow S."/>
            <person name="Severitt S."/>
            <person name="Schroder I."/>
            <person name="Tallon L."/>
            <person name="Sadzewicz L."/>
            <person name="Zhao X."/>
            <person name="Boylan J."/>
            <person name="Ott S."/>
            <person name="Bowen H."/>
            <person name="Vavikolanu K."/>
            <person name="Mehta A."/>
            <person name="Aluvathingal J."/>
            <person name="Nadendla S."/>
            <person name="Lowell S."/>
            <person name="Myers T."/>
            <person name="Yan Y."/>
            <person name="Sichtig H."/>
        </authorList>
    </citation>
    <scope>NUCLEOTIDE SEQUENCE [LARGE SCALE GENOMIC DNA]</scope>
    <source>
        <strain evidence="7 8">FDAARGOS_1053</strain>
    </source>
</reference>
<dbReference type="SUPFAM" id="SSF52833">
    <property type="entry name" value="Thioredoxin-like"/>
    <property type="match status" value="1"/>
</dbReference>
<evidence type="ECO:0000256" key="5">
    <source>
        <dbReference type="ARBA" id="ARBA00023284"/>
    </source>
</evidence>
<evidence type="ECO:0000256" key="4">
    <source>
        <dbReference type="ARBA" id="ARBA00023157"/>
    </source>
</evidence>
<dbReference type="EMBL" id="CP066007">
    <property type="protein sequence ID" value="QQB46560.1"/>
    <property type="molecule type" value="Genomic_DNA"/>
</dbReference>
<dbReference type="GeneID" id="92759123"/>
<dbReference type="InterPro" id="IPR013766">
    <property type="entry name" value="Thioredoxin_domain"/>
</dbReference>
<keyword evidence="2" id="KW-0732">Signal</keyword>
<comment type="similarity">
    <text evidence="1">Belongs to the thioredoxin family. DsbA subfamily.</text>
</comment>
<dbReference type="Proteomes" id="UP000596145">
    <property type="component" value="Chromosome"/>
</dbReference>
<feature type="domain" description="Thioredoxin" evidence="6">
    <location>
        <begin position="40"/>
        <end position="261"/>
    </location>
</feature>
<evidence type="ECO:0000313" key="8">
    <source>
        <dbReference type="Proteomes" id="UP000596145"/>
    </source>
</evidence>
<dbReference type="RefSeq" id="WP_084036046.1">
    <property type="nucleotide sequence ID" value="NZ_CP066007.1"/>
</dbReference>
<dbReference type="Gene3D" id="3.40.30.10">
    <property type="entry name" value="Glutaredoxin"/>
    <property type="match status" value="1"/>
</dbReference>
<keyword evidence="4" id="KW-1015">Disulfide bond</keyword>
<dbReference type="InterPro" id="IPR036249">
    <property type="entry name" value="Thioredoxin-like_sf"/>
</dbReference>
<sequence length="264" mass="28225">MKKSLYWVLGAIALVAAVLIGYALGGSGKDKDAPPAPDPTTVSSVAPSTQAQAAVKIEPSGETGAFLWGPGKTIATSEDITHVHRRMANDPFATGKVDAPVVISEFSDFECPFCAKYANETYPQVLKDYVDKGLVRVEWNDMAVNGPDAVKAAEAGRAAAAQGKFHEFHNALYTASKDVQGHPENDIEDFVRFATEAGVPDLDRFRSEVESGTYTQAVTSATKYGASIGISGTPSFIIGDQFVSGAQPYEVFQKAIEEQLQKNK</sequence>
<dbReference type="GO" id="GO:0016491">
    <property type="term" value="F:oxidoreductase activity"/>
    <property type="evidence" value="ECO:0007669"/>
    <property type="project" value="UniProtKB-KW"/>
</dbReference>
<gene>
    <name evidence="7" type="ORF">I6I10_00965</name>
</gene>
<dbReference type="PANTHER" id="PTHR13887">
    <property type="entry name" value="GLUTATHIONE S-TRANSFERASE KAPPA"/>
    <property type="match status" value="1"/>
</dbReference>
<accession>A0A7T4JV73</accession>